<dbReference type="Pfam" id="PF13579">
    <property type="entry name" value="Glyco_trans_4_4"/>
    <property type="match status" value="1"/>
</dbReference>
<protein>
    <submittedName>
        <fullName evidence="3">WcaI family glycosyltransferase</fullName>
    </submittedName>
</protein>
<feature type="domain" description="Glycosyltransferase subfamily 4-like N-terminal" evidence="2">
    <location>
        <begin position="16"/>
        <end position="204"/>
    </location>
</feature>
<dbReference type="GO" id="GO:0016758">
    <property type="term" value="F:hexosyltransferase activity"/>
    <property type="evidence" value="ECO:0007669"/>
    <property type="project" value="TreeGrafter"/>
</dbReference>
<dbReference type="RefSeq" id="WP_161824627.1">
    <property type="nucleotide sequence ID" value="NZ_WVIC01000009.1"/>
</dbReference>
<gene>
    <name evidence="3" type="ORF">GS597_06400</name>
</gene>
<dbReference type="Gene3D" id="3.40.50.2000">
    <property type="entry name" value="Glycogen Phosphorylase B"/>
    <property type="match status" value="2"/>
</dbReference>
<dbReference type="PANTHER" id="PTHR45947:SF3">
    <property type="entry name" value="SULFOQUINOVOSYL TRANSFERASE SQD2"/>
    <property type="match status" value="1"/>
</dbReference>
<name>A0A8K1ZWG7_9CYAN</name>
<sequence length="438" mass="48795">MRLLIYGLNYAPEIVGIGKYNTEMAEWFVSCGHQVSVVCAPPYYPKWSVRKPFKAWQYHTSTLNQVAVNRCPLWVPQHPSGLKRLLHLLSFALCSLPMMLWQVWKFRPDLIFVIEPPIFCLPIAILMARLRSIKLWLHIQDFEIDAGFSLGLVPKVSWVRIGIQALESRLMRCADGISTISAAMLAHLQNKQVAPTPCLFFPNWVSHQQIFPISQPSSLRQNWGIPSSQVVCLYAGSLGQKHNLEILADAAEQLRHRSDILIIIVGQGAMADTLAARAKHLPNLQCYDLVPPEKFNDLLNLADLHLLPQSSGASDLVMPSKLQAMFASGRPVIATTFADTHLGQTVQGHGLLVPPHDPKALAVGICTLADNPWQRMTLGAAARQYAITHWDREHILLSMEQEFLRITTPLGPVSDSIPAPQLTLEAPSKKSQDAFSEP</sequence>
<evidence type="ECO:0000259" key="2">
    <source>
        <dbReference type="Pfam" id="PF13579"/>
    </source>
</evidence>
<proteinExistence type="predicted"/>
<dbReference type="SUPFAM" id="SSF53756">
    <property type="entry name" value="UDP-Glycosyltransferase/glycogen phosphorylase"/>
    <property type="match status" value="1"/>
</dbReference>
<feature type="region of interest" description="Disordered" evidence="1">
    <location>
        <begin position="417"/>
        <end position="438"/>
    </location>
</feature>
<organism evidence="3 4">
    <name type="scientific">Petrachloros mirabilis ULC683</name>
    <dbReference type="NCBI Taxonomy" id="2781853"/>
    <lineage>
        <taxon>Bacteria</taxon>
        <taxon>Bacillati</taxon>
        <taxon>Cyanobacteriota</taxon>
        <taxon>Cyanophyceae</taxon>
        <taxon>Synechococcales</taxon>
        <taxon>Petrachlorosaceae</taxon>
        <taxon>Petrachloros</taxon>
        <taxon>Petrachloros mirabilis</taxon>
    </lineage>
</organism>
<dbReference type="EMBL" id="WVIC01000009">
    <property type="protein sequence ID" value="NCJ06153.1"/>
    <property type="molecule type" value="Genomic_DNA"/>
</dbReference>
<dbReference type="PANTHER" id="PTHR45947">
    <property type="entry name" value="SULFOQUINOVOSYL TRANSFERASE SQD2"/>
    <property type="match status" value="1"/>
</dbReference>
<accession>A0A8K1ZWG7</accession>
<dbReference type="Proteomes" id="UP000607397">
    <property type="component" value="Unassembled WGS sequence"/>
</dbReference>
<dbReference type="AlphaFoldDB" id="A0A8K1ZWG7"/>
<dbReference type="InterPro" id="IPR028098">
    <property type="entry name" value="Glyco_trans_4-like_N"/>
</dbReference>
<dbReference type="NCBIfam" id="NF007640">
    <property type="entry name" value="PRK10307.1"/>
    <property type="match status" value="1"/>
</dbReference>
<evidence type="ECO:0000313" key="4">
    <source>
        <dbReference type="Proteomes" id="UP000607397"/>
    </source>
</evidence>
<dbReference type="InterPro" id="IPR050194">
    <property type="entry name" value="Glycosyltransferase_grp1"/>
</dbReference>
<keyword evidence="4" id="KW-1185">Reference proteome</keyword>
<evidence type="ECO:0000313" key="3">
    <source>
        <dbReference type="EMBL" id="NCJ06153.1"/>
    </source>
</evidence>
<dbReference type="CDD" id="cd03794">
    <property type="entry name" value="GT4_WbuB-like"/>
    <property type="match status" value="1"/>
</dbReference>
<comment type="caution">
    <text evidence="3">The sequence shown here is derived from an EMBL/GenBank/DDBJ whole genome shotgun (WGS) entry which is preliminary data.</text>
</comment>
<dbReference type="Pfam" id="PF13692">
    <property type="entry name" value="Glyco_trans_1_4"/>
    <property type="match status" value="1"/>
</dbReference>
<evidence type="ECO:0000256" key="1">
    <source>
        <dbReference type="SAM" id="MobiDB-lite"/>
    </source>
</evidence>
<reference evidence="3" key="1">
    <citation type="submission" date="2019-12" db="EMBL/GenBank/DDBJ databases">
        <title>High-Quality draft genome sequences of three cyanobacteria isolated from the limestone walls of the Old Cathedral of Coimbra.</title>
        <authorList>
            <person name="Tiago I."/>
            <person name="Soares F."/>
            <person name="Portugal A."/>
        </authorList>
    </citation>
    <scope>NUCLEOTIDE SEQUENCE [LARGE SCALE GENOMIC DNA]</scope>
    <source>
        <strain evidence="3">C</strain>
    </source>
</reference>